<name>A0A919UDH7_9ACTN</name>
<dbReference type="Proteomes" id="UP000660611">
    <property type="component" value="Unassembled WGS sequence"/>
</dbReference>
<sequence length="230" mass="24242">MTRSSSSLASHVAGTGPLPGWSLTAGGGGLVIGRDRHKTPVVLQLLRPTPTRVVLVGQLSFAQLFVLRTIALGARAIVQTIWSREWSTLVQRTGIGPDHLLYVAPGEALPPTATAARPEVVILDVGAVNWASVTTSCNWRTTVVVRHELTQVDTELLGSADVVLMQPLTTAEAAIAAPALGVAPAEAWLSRISGPMVTIASQGTMRWATLDPTELELRTIGAPIRFPAPA</sequence>
<protein>
    <submittedName>
        <fullName evidence="1">Uncharacterized protein</fullName>
    </submittedName>
</protein>
<proteinExistence type="predicted"/>
<dbReference type="EMBL" id="BONQ01000073">
    <property type="protein sequence ID" value="GIG46648.1"/>
    <property type="molecule type" value="Genomic_DNA"/>
</dbReference>
<accession>A0A919UDH7</accession>
<dbReference type="AlphaFoldDB" id="A0A919UDH7"/>
<evidence type="ECO:0000313" key="1">
    <source>
        <dbReference type="EMBL" id="GIG46648.1"/>
    </source>
</evidence>
<dbReference type="RefSeq" id="WP_203848412.1">
    <property type="nucleotide sequence ID" value="NZ_BAAAVW010000015.1"/>
</dbReference>
<reference evidence="1" key="1">
    <citation type="submission" date="2021-01" db="EMBL/GenBank/DDBJ databases">
        <title>Whole genome shotgun sequence of Dactylosporangium siamense NBRC 106093.</title>
        <authorList>
            <person name="Komaki H."/>
            <person name="Tamura T."/>
        </authorList>
    </citation>
    <scope>NUCLEOTIDE SEQUENCE</scope>
    <source>
        <strain evidence="1">NBRC 106093</strain>
    </source>
</reference>
<keyword evidence="2" id="KW-1185">Reference proteome</keyword>
<organism evidence="1 2">
    <name type="scientific">Dactylosporangium siamense</name>
    <dbReference type="NCBI Taxonomy" id="685454"/>
    <lineage>
        <taxon>Bacteria</taxon>
        <taxon>Bacillati</taxon>
        <taxon>Actinomycetota</taxon>
        <taxon>Actinomycetes</taxon>
        <taxon>Micromonosporales</taxon>
        <taxon>Micromonosporaceae</taxon>
        <taxon>Dactylosporangium</taxon>
    </lineage>
</organism>
<comment type="caution">
    <text evidence="1">The sequence shown here is derived from an EMBL/GenBank/DDBJ whole genome shotgun (WGS) entry which is preliminary data.</text>
</comment>
<gene>
    <name evidence="1" type="ORF">Dsi01nite_046890</name>
</gene>
<evidence type="ECO:0000313" key="2">
    <source>
        <dbReference type="Proteomes" id="UP000660611"/>
    </source>
</evidence>